<evidence type="ECO:0000313" key="3">
    <source>
        <dbReference type="Proteomes" id="UP000248132"/>
    </source>
</evidence>
<evidence type="ECO:0000313" key="2">
    <source>
        <dbReference type="EMBL" id="PYG88755.1"/>
    </source>
</evidence>
<keyword evidence="3" id="KW-1185">Reference proteome</keyword>
<reference evidence="2 3" key="1">
    <citation type="submission" date="2018-06" db="EMBL/GenBank/DDBJ databases">
        <title>Genomic Encyclopedia of Type Strains, Phase I: the one thousand microbial genomes (KMG-I) project.</title>
        <authorList>
            <person name="Kyrpides N."/>
        </authorList>
    </citation>
    <scope>NUCLEOTIDE SEQUENCE [LARGE SCALE GENOMIC DNA]</scope>
    <source>
        <strain evidence="2 3">DSM 19573</strain>
    </source>
</reference>
<dbReference type="EMBL" id="QKMR01000005">
    <property type="protein sequence ID" value="PYG88755.1"/>
    <property type="molecule type" value="Genomic_DNA"/>
</dbReference>
<gene>
    <name evidence="2" type="ORF">LY28_01110</name>
</gene>
<proteinExistence type="predicted"/>
<dbReference type="OrthoDB" id="1738279at2"/>
<dbReference type="AlphaFoldDB" id="A0A318XP02"/>
<feature type="region of interest" description="Disordered" evidence="1">
    <location>
        <begin position="267"/>
        <end position="292"/>
    </location>
</feature>
<dbReference type="Gene3D" id="2.160.20.120">
    <property type="match status" value="1"/>
</dbReference>
<organism evidence="2 3">
    <name type="scientific">Ruminiclostridium sufflavum DSM 19573</name>
    <dbReference type="NCBI Taxonomy" id="1121337"/>
    <lineage>
        <taxon>Bacteria</taxon>
        <taxon>Bacillati</taxon>
        <taxon>Bacillota</taxon>
        <taxon>Clostridia</taxon>
        <taxon>Eubacteriales</taxon>
        <taxon>Oscillospiraceae</taxon>
        <taxon>Ruminiclostridium</taxon>
    </lineage>
</organism>
<evidence type="ECO:0008006" key="4">
    <source>
        <dbReference type="Google" id="ProtNLM"/>
    </source>
</evidence>
<evidence type="ECO:0000256" key="1">
    <source>
        <dbReference type="SAM" id="MobiDB-lite"/>
    </source>
</evidence>
<comment type="caution">
    <text evidence="2">The sequence shown here is derived from an EMBL/GenBank/DDBJ whole genome shotgun (WGS) entry which is preliminary data.</text>
</comment>
<name>A0A318XP02_9FIRM</name>
<dbReference type="Proteomes" id="UP000248132">
    <property type="component" value="Unassembled WGS sequence"/>
</dbReference>
<accession>A0A318XP02</accession>
<protein>
    <recommendedName>
        <fullName evidence="4">Adhesin</fullName>
    </recommendedName>
</protein>
<dbReference type="RefSeq" id="WP_110461178.1">
    <property type="nucleotide sequence ID" value="NZ_QKMR01000005.1"/>
</dbReference>
<sequence>MKRKYLSGISITLIFAMLLLVSGCGVRINGKEYEFFSASEKDEASVLDGIAEEASDGFTSSVDRQDAGKVAVSASSGNIKIKRSDTSQLKIEANKRVKGASRKDKDAVLKNMDITVERNGKTIEIVVKTKNRSDFWDWLKDNYKAFQVSIDFEILLPDGINTIEVDTGAGNIDINDISAELLISSGAGNIDIRNVNASGQSELEVGAGNISFDGNVNDIKSFEASSGAGNIDFKVPGSTRMSLEANTGVGILSGAFIKENSDDKFSFDEDINGGGPKVELSSGVGNVSADKK</sequence>
<dbReference type="PROSITE" id="PS51257">
    <property type="entry name" value="PROKAR_LIPOPROTEIN"/>
    <property type="match status" value="1"/>
</dbReference>